<keyword evidence="1" id="KW-1133">Transmembrane helix</keyword>
<dbReference type="EMBL" id="GBRH01256456">
    <property type="protein sequence ID" value="JAD41439.1"/>
    <property type="molecule type" value="Transcribed_RNA"/>
</dbReference>
<keyword evidence="1" id="KW-0812">Transmembrane</keyword>
<evidence type="ECO:0000313" key="2">
    <source>
        <dbReference type="EMBL" id="JAD41439.1"/>
    </source>
</evidence>
<keyword evidence="1" id="KW-0472">Membrane</keyword>
<feature type="transmembrane region" description="Helical" evidence="1">
    <location>
        <begin position="21"/>
        <end position="45"/>
    </location>
</feature>
<accession>A0A0A8ZPV3</accession>
<name>A0A0A8ZPV3_ARUDO</name>
<evidence type="ECO:0000256" key="1">
    <source>
        <dbReference type="SAM" id="Phobius"/>
    </source>
</evidence>
<reference evidence="2" key="1">
    <citation type="submission" date="2014-09" db="EMBL/GenBank/DDBJ databases">
        <authorList>
            <person name="Magalhaes I.L.F."/>
            <person name="Oliveira U."/>
            <person name="Santos F.R."/>
            <person name="Vidigal T.H.D.A."/>
            <person name="Brescovit A.D."/>
            <person name="Santos A.J."/>
        </authorList>
    </citation>
    <scope>NUCLEOTIDE SEQUENCE</scope>
    <source>
        <tissue evidence="2">Shoot tissue taken approximately 20 cm above the soil surface</tissue>
    </source>
</reference>
<organism evidence="2">
    <name type="scientific">Arundo donax</name>
    <name type="common">Giant reed</name>
    <name type="synonym">Donax arundinaceus</name>
    <dbReference type="NCBI Taxonomy" id="35708"/>
    <lineage>
        <taxon>Eukaryota</taxon>
        <taxon>Viridiplantae</taxon>
        <taxon>Streptophyta</taxon>
        <taxon>Embryophyta</taxon>
        <taxon>Tracheophyta</taxon>
        <taxon>Spermatophyta</taxon>
        <taxon>Magnoliopsida</taxon>
        <taxon>Liliopsida</taxon>
        <taxon>Poales</taxon>
        <taxon>Poaceae</taxon>
        <taxon>PACMAD clade</taxon>
        <taxon>Arundinoideae</taxon>
        <taxon>Arundineae</taxon>
        <taxon>Arundo</taxon>
    </lineage>
</organism>
<protein>
    <submittedName>
        <fullName evidence="2">Uncharacterized protein</fullName>
    </submittedName>
</protein>
<reference evidence="2" key="2">
    <citation type="journal article" date="2015" name="Data Brief">
        <title>Shoot transcriptome of the giant reed, Arundo donax.</title>
        <authorList>
            <person name="Barrero R.A."/>
            <person name="Guerrero F.D."/>
            <person name="Moolhuijzen P."/>
            <person name="Goolsby J.A."/>
            <person name="Tidwell J."/>
            <person name="Bellgard S.E."/>
            <person name="Bellgard M.I."/>
        </authorList>
    </citation>
    <scope>NUCLEOTIDE SEQUENCE</scope>
    <source>
        <tissue evidence="2">Shoot tissue taken approximately 20 cm above the soil surface</tissue>
    </source>
</reference>
<sequence>MVLIYGHGYHFLLPCRRSEHIYIHFSVCIQIFLLIQVVAYLCVLVQHRSMCNREM</sequence>
<proteinExistence type="predicted"/>
<dbReference type="AlphaFoldDB" id="A0A0A8ZPV3"/>